<evidence type="ECO:0000313" key="1">
    <source>
        <dbReference type="EMBL" id="MFF3570856.1"/>
    </source>
</evidence>
<dbReference type="RefSeq" id="WP_387405017.1">
    <property type="nucleotide sequence ID" value="NZ_JBIAQY010000008.1"/>
</dbReference>
<evidence type="ECO:0000313" key="2">
    <source>
        <dbReference type="Proteomes" id="UP001601992"/>
    </source>
</evidence>
<name>A0ABW6S3I2_9NOCA</name>
<organism evidence="1 2">
    <name type="scientific">Nocardia jiangxiensis</name>
    <dbReference type="NCBI Taxonomy" id="282685"/>
    <lineage>
        <taxon>Bacteria</taxon>
        <taxon>Bacillati</taxon>
        <taxon>Actinomycetota</taxon>
        <taxon>Actinomycetes</taxon>
        <taxon>Mycobacteriales</taxon>
        <taxon>Nocardiaceae</taxon>
        <taxon>Nocardia</taxon>
    </lineage>
</organism>
<proteinExistence type="predicted"/>
<accession>A0ABW6S3I2</accession>
<protein>
    <submittedName>
        <fullName evidence="1">Uncharacterized protein</fullName>
    </submittedName>
</protein>
<comment type="caution">
    <text evidence="1">The sequence shown here is derived from an EMBL/GenBank/DDBJ whole genome shotgun (WGS) entry which is preliminary data.</text>
</comment>
<dbReference type="InterPro" id="IPR029063">
    <property type="entry name" value="SAM-dependent_MTases_sf"/>
</dbReference>
<dbReference type="Gene3D" id="3.40.50.150">
    <property type="entry name" value="Vaccinia Virus protein VP39"/>
    <property type="match status" value="1"/>
</dbReference>
<gene>
    <name evidence="1" type="ORF">ACFYXQ_24020</name>
</gene>
<dbReference type="EMBL" id="JBIAQY010000008">
    <property type="protein sequence ID" value="MFF3570856.1"/>
    <property type="molecule type" value="Genomic_DNA"/>
</dbReference>
<sequence length="90" mass="9966">MPAQHGSYFDAELVSDTWTKADVEVTQHCWRRPPAAVMAEFSAAGFVIDAITEARPSEEALRRFPAELGPLTDVPSFIVYRLRSGLGDSR</sequence>
<reference evidence="1 2" key="1">
    <citation type="submission" date="2024-10" db="EMBL/GenBank/DDBJ databases">
        <title>The Natural Products Discovery Center: Release of the First 8490 Sequenced Strains for Exploring Actinobacteria Biosynthetic Diversity.</title>
        <authorList>
            <person name="Kalkreuter E."/>
            <person name="Kautsar S.A."/>
            <person name="Yang D."/>
            <person name="Bader C.D."/>
            <person name="Teijaro C.N."/>
            <person name="Fluegel L."/>
            <person name="Davis C.M."/>
            <person name="Simpson J.R."/>
            <person name="Lauterbach L."/>
            <person name="Steele A.D."/>
            <person name="Gui C."/>
            <person name="Meng S."/>
            <person name="Li G."/>
            <person name="Viehrig K."/>
            <person name="Ye F."/>
            <person name="Su P."/>
            <person name="Kiefer A.F."/>
            <person name="Nichols A."/>
            <person name="Cepeda A.J."/>
            <person name="Yan W."/>
            <person name="Fan B."/>
            <person name="Jiang Y."/>
            <person name="Adhikari A."/>
            <person name="Zheng C.-J."/>
            <person name="Schuster L."/>
            <person name="Cowan T.M."/>
            <person name="Smanski M.J."/>
            <person name="Chevrette M.G."/>
            <person name="De Carvalho L.P.S."/>
            <person name="Shen B."/>
        </authorList>
    </citation>
    <scope>NUCLEOTIDE SEQUENCE [LARGE SCALE GENOMIC DNA]</scope>
    <source>
        <strain evidence="1 2">NPDC002593</strain>
    </source>
</reference>
<keyword evidence="2" id="KW-1185">Reference proteome</keyword>
<dbReference type="Proteomes" id="UP001601992">
    <property type="component" value="Unassembled WGS sequence"/>
</dbReference>